<feature type="region of interest" description="Disordered" evidence="1">
    <location>
        <begin position="97"/>
        <end position="138"/>
    </location>
</feature>
<dbReference type="EMBL" id="PVLV01000098">
    <property type="protein sequence ID" value="PRH79804.1"/>
    <property type="molecule type" value="Genomic_DNA"/>
</dbReference>
<dbReference type="OrthoDB" id="4557435at2"/>
<reference evidence="3 4" key="1">
    <citation type="submission" date="2018-03" db="EMBL/GenBank/DDBJ databases">
        <title>Novel Streptomyces sp. from soil.</title>
        <authorList>
            <person name="Tan G.Y.A."/>
            <person name="Lee Z.Y."/>
        </authorList>
    </citation>
    <scope>NUCLEOTIDE SEQUENCE [LARGE SCALE GENOMIC DNA]</scope>
    <source>
        <strain evidence="3 4">ST5x</strain>
    </source>
</reference>
<comment type="caution">
    <text evidence="3">The sequence shown here is derived from an EMBL/GenBank/DDBJ whole genome shotgun (WGS) entry which is preliminary data.</text>
</comment>
<dbReference type="Pfam" id="PF21891">
    <property type="entry name" value="DUF6917"/>
    <property type="match status" value="1"/>
</dbReference>
<protein>
    <recommendedName>
        <fullName evidence="2">DUF6917 domain-containing protein</fullName>
    </recommendedName>
</protein>
<evidence type="ECO:0000259" key="2">
    <source>
        <dbReference type="Pfam" id="PF21891"/>
    </source>
</evidence>
<evidence type="ECO:0000313" key="4">
    <source>
        <dbReference type="Proteomes" id="UP000239322"/>
    </source>
</evidence>
<sequence>MDHTRRDRAIAPSAWQTRCVRAGEVHEFLNVGPGPDYPVDHVEYYGFAAFDTSGVLAVGDELVCDGRALGAISGFDETHMPNHYNILVEGPRLANGHALGLSAGTPVTTRPREDTRPPRDTPPREDTRPREDQGSGGI</sequence>
<name>A0A2S9PZG2_9ACTN</name>
<dbReference type="AlphaFoldDB" id="A0A2S9PZG2"/>
<dbReference type="InterPro" id="IPR054210">
    <property type="entry name" value="DUF6917"/>
</dbReference>
<accession>A0A2S9PZG2</accession>
<dbReference type="Proteomes" id="UP000239322">
    <property type="component" value="Unassembled WGS sequence"/>
</dbReference>
<feature type="compositionally biased region" description="Basic and acidic residues" evidence="1">
    <location>
        <begin position="110"/>
        <end position="138"/>
    </location>
</feature>
<gene>
    <name evidence="3" type="ORF">C6N75_07565</name>
</gene>
<organism evidence="3 4">
    <name type="scientific">Streptomyces solincola</name>
    <dbReference type="NCBI Taxonomy" id="2100817"/>
    <lineage>
        <taxon>Bacteria</taxon>
        <taxon>Bacillati</taxon>
        <taxon>Actinomycetota</taxon>
        <taxon>Actinomycetes</taxon>
        <taxon>Kitasatosporales</taxon>
        <taxon>Streptomycetaceae</taxon>
        <taxon>Streptomyces</taxon>
    </lineage>
</organism>
<feature type="domain" description="DUF6917" evidence="2">
    <location>
        <begin position="1"/>
        <end position="108"/>
    </location>
</feature>
<keyword evidence="4" id="KW-1185">Reference proteome</keyword>
<evidence type="ECO:0000313" key="3">
    <source>
        <dbReference type="EMBL" id="PRH79804.1"/>
    </source>
</evidence>
<evidence type="ECO:0000256" key="1">
    <source>
        <dbReference type="SAM" id="MobiDB-lite"/>
    </source>
</evidence>
<proteinExistence type="predicted"/>